<evidence type="ECO:0000313" key="3">
    <source>
        <dbReference type="EMBL" id="QOZ63265.1"/>
    </source>
</evidence>
<dbReference type="AlphaFoldDB" id="A0A410VEV6"/>
<name>A0A410VEV6_9BRAD</name>
<dbReference type="InterPro" id="IPR001387">
    <property type="entry name" value="Cro/C1-type_HTH"/>
</dbReference>
<dbReference type="CDD" id="cd00093">
    <property type="entry name" value="HTH_XRE"/>
    <property type="match status" value="1"/>
</dbReference>
<reference evidence="3 4" key="2">
    <citation type="submission" date="2018-06" db="EMBL/GenBank/DDBJ databases">
        <title>Comparative genomics of rhizobia nodulating Arachis hypogaea in China.</title>
        <authorList>
            <person name="Li Y."/>
        </authorList>
    </citation>
    <scope>NUCLEOTIDE SEQUENCE [LARGE SCALE GENOMIC DNA]</scope>
    <source>
        <strain evidence="3 4">CCBAU 51658</strain>
    </source>
</reference>
<dbReference type="Gene3D" id="1.10.260.40">
    <property type="entry name" value="lambda repressor-like DNA-binding domains"/>
    <property type="match status" value="1"/>
</dbReference>
<dbReference type="EMBL" id="BMHC01000016">
    <property type="protein sequence ID" value="GGI29836.1"/>
    <property type="molecule type" value="Genomic_DNA"/>
</dbReference>
<dbReference type="Proteomes" id="UP000593880">
    <property type="component" value="Chromosome"/>
</dbReference>
<protein>
    <recommendedName>
        <fullName evidence="1">HTH cro/C1-type domain-containing protein</fullName>
    </recommendedName>
</protein>
<organism evidence="2 5">
    <name type="scientific">Bradyrhizobium guangdongense</name>
    <dbReference type="NCBI Taxonomy" id="1325090"/>
    <lineage>
        <taxon>Bacteria</taxon>
        <taxon>Pseudomonadati</taxon>
        <taxon>Pseudomonadota</taxon>
        <taxon>Alphaproteobacteria</taxon>
        <taxon>Hyphomicrobiales</taxon>
        <taxon>Nitrobacteraceae</taxon>
        <taxon>Bradyrhizobium</taxon>
    </lineage>
</organism>
<dbReference type="SMART" id="SM00530">
    <property type="entry name" value="HTH_XRE"/>
    <property type="match status" value="1"/>
</dbReference>
<reference evidence="2" key="3">
    <citation type="submission" date="2022-12" db="EMBL/GenBank/DDBJ databases">
        <authorList>
            <person name="Sun Q."/>
            <person name="Zhou Y."/>
        </authorList>
    </citation>
    <scope>NUCLEOTIDE SEQUENCE</scope>
    <source>
        <strain evidence="2">CGMCC 1.15034</strain>
    </source>
</reference>
<dbReference type="InterPro" id="IPR010982">
    <property type="entry name" value="Lambda_DNA-bd_dom_sf"/>
</dbReference>
<sequence>MVNVPVCVGKGRIAMDYRVISYLRPLRRRWALTQSELAFLIGTTTNVTIGRIETRRTYPTLAQAIAFSVLFDTPPHELFPELYAKAYERVLAGAGELYEALQGNPSLATSTKLDFLEEVLQRVHPHVRDFPI</sequence>
<evidence type="ECO:0000313" key="4">
    <source>
        <dbReference type="Proteomes" id="UP000593880"/>
    </source>
</evidence>
<dbReference type="GO" id="GO:0003677">
    <property type="term" value="F:DNA binding"/>
    <property type="evidence" value="ECO:0007669"/>
    <property type="project" value="InterPro"/>
</dbReference>
<evidence type="ECO:0000313" key="2">
    <source>
        <dbReference type="EMBL" id="GGI29836.1"/>
    </source>
</evidence>
<keyword evidence="4" id="KW-1185">Reference proteome</keyword>
<reference evidence="2" key="1">
    <citation type="journal article" date="2014" name="Int. J. Syst. Evol. Microbiol.">
        <title>Complete genome sequence of Corynebacterium casei LMG S-19264T (=DSM 44701T), isolated from a smear-ripened cheese.</title>
        <authorList>
            <consortium name="US DOE Joint Genome Institute (JGI-PGF)"/>
            <person name="Walter F."/>
            <person name="Albersmeier A."/>
            <person name="Kalinowski J."/>
            <person name="Ruckert C."/>
        </authorList>
    </citation>
    <scope>NUCLEOTIDE SEQUENCE</scope>
    <source>
        <strain evidence="2">CGMCC 1.15034</strain>
    </source>
</reference>
<dbReference type="SUPFAM" id="SSF47413">
    <property type="entry name" value="lambda repressor-like DNA-binding domains"/>
    <property type="match status" value="1"/>
</dbReference>
<feature type="domain" description="HTH cro/C1-type" evidence="1">
    <location>
        <begin position="32"/>
        <end position="78"/>
    </location>
</feature>
<dbReference type="PROSITE" id="PS50943">
    <property type="entry name" value="HTH_CROC1"/>
    <property type="match status" value="1"/>
</dbReference>
<dbReference type="RefSeq" id="WP_128968844.1">
    <property type="nucleotide sequence ID" value="NZ_BMHC01000016.1"/>
</dbReference>
<accession>A0A410VEV6</accession>
<dbReference type="Proteomes" id="UP000625079">
    <property type="component" value="Unassembled WGS sequence"/>
</dbReference>
<dbReference type="Pfam" id="PF01381">
    <property type="entry name" value="HTH_3"/>
    <property type="match status" value="1"/>
</dbReference>
<dbReference type="OrthoDB" id="8249714at2"/>
<gene>
    <name evidence="2" type="ORF">GCM10010987_56450</name>
    <name evidence="3" type="ORF">XH86_34440</name>
</gene>
<proteinExistence type="predicted"/>
<evidence type="ECO:0000313" key="5">
    <source>
        <dbReference type="Proteomes" id="UP000625079"/>
    </source>
</evidence>
<dbReference type="EMBL" id="CP030057">
    <property type="protein sequence ID" value="QOZ63265.1"/>
    <property type="molecule type" value="Genomic_DNA"/>
</dbReference>
<evidence type="ECO:0000259" key="1">
    <source>
        <dbReference type="PROSITE" id="PS50943"/>
    </source>
</evidence>